<evidence type="ECO:0000256" key="1">
    <source>
        <dbReference type="SAM" id="SignalP"/>
    </source>
</evidence>
<name>A0AAV2QLB0_MEGNR</name>
<keyword evidence="1" id="KW-0732">Signal</keyword>
<evidence type="ECO:0000313" key="3">
    <source>
        <dbReference type="Proteomes" id="UP001497623"/>
    </source>
</evidence>
<dbReference type="Proteomes" id="UP001497623">
    <property type="component" value="Unassembled WGS sequence"/>
</dbReference>
<evidence type="ECO:0000313" key="2">
    <source>
        <dbReference type="EMBL" id="CAL4090847.1"/>
    </source>
</evidence>
<accession>A0AAV2QLB0</accession>
<feature type="chain" id="PRO_5043886895" evidence="1">
    <location>
        <begin position="21"/>
        <end position="94"/>
    </location>
</feature>
<proteinExistence type="predicted"/>
<protein>
    <submittedName>
        <fullName evidence="2">Uncharacterized protein</fullName>
    </submittedName>
</protein>
<reference evidence="2 3" key="1">
    <citation type="submission" date="2024-05" db="EMBL/GenBank/DDBJ databases">
        <authorList>
            <person name="Wallberg A."/>
        </authorList>
    </citation>
    <scope>NUCLEOTIDE SEQUENCE [LARGE SCALE GENOMIC DNA]</scope>
</reference>
<dbReference type="EMBL" id="CAXKWB010008357">
    <property type="protein sequence ID" value="CAL4090847.1"/>
    <property type="molecule type" value="Genomic_DNA"/>
</dbReference>
<comment type="caution">
    <text evidence="2">The sequence shown here is derived from an EMBL/GenBank/DDBJ whole genome shotgun (WGS) entry which is preliminary data.</text>
</comment>
<keyword evidence="3" id="KW-1185">Reference proteome</keyword>
<feature type="signal peptide" evidence="1">
    <location>
        <begin position="1"/>
        <end position="20"/>
    </location>
</feature>
<gene>
    <name evidence="2" type="ORF">MNOR_LOCUS14127</name>
</gene>
<dbReference type="AlphaFoldDB" id="A0AAV2QLB0"/>
<organism evidence="2 3">
    <name type="scientific">Meganyctiphanes norvegica</name>
    <name type="common">Northern krill</name>
    <name type="synonym">Thysanopoda norvegica</name>
    <dbReference type="NCBI Taxonomy" id="48144"/>
    <lineage>
        <taxon>Eukaryota</taxon>
        <taxon>Metazoa</taxon>
        <taxon>Ecdysozoa</taxon>
        <taxon>Arthropoda</taxon>
        <taxon>Crustacea</taxon>
        <taxon>Multicrustacea</taxon>
        <taxon>Malacostraca</taxon>
        <taxon>Eumalacostraca</taxon>
        <taxon>Eucarida</taxon>
        <taxon>Euphausiacea</taxon>
        <taxon>Euphausiidae</taxon>
        <taxon>Meganyctiphanes</taxon>
    </lineage>
</organism>
<sequence>MHKELLFIVLILVALAGVEARSTRSLDDDDDFEERRVYEAPAGRTADATIEQTSHELLPGTSKESVEEIVLDSEENTWHVGASYWYSSPLLIKK</sequence>